<proteinExistence type="predicted"/>
<dbReference type="Proteomes" id="UP000626210">
    <property type="component" value="Unassembled WGS sequence"/>
</dbReference>
<dbReference type="EMBL" id="BMYK01000002">
    <property type="protein sequence ID" value="GHC72579.1"/>
    <property type="molecule type" value="Genomic_DNA"/>
</dbReference>
<evidence type="ECO:0000313" key="3">
    <source>
        <dbReference type="Proteomes" id="UP000626210"/>
    </source>
</evidence>
<name>A0ABQ3FWC2_9BURK</name>
<evidence type="ECO:0000256" key="1">
    <source>
        <dbReference type="SAM" id="Phobius"/>
    </source>
</evidence>
<feature type="transmembrane region" description="Helical" evidence="1">
    <location>
        <begin position="246"/>
        <end position="269"/>
    </location>
</feature>
<keyword evidence="1" id="KW-0812">Transmembrane</keyword>
<gene>
    <name evidence="2" type="ORF">GCM10007320_08550</name>
</gene>
<keyword evidence="1" id="KW-1133">Transmembrane helix</keyword>
<comment type="caution">
    <text evidence="2">The sequence shown here is derived from an EMBL/GenBank/DDBJ whole genome shotgun (WGS) entry which is preliminary data.</text>
</comment>
<keyword evidence="3" id="KW-1185">Reference proteome</keyword>
<accession>A0ABQ3FWC2</accession>
<sequence length="273" mass="30570">MISDLYLDGPVPHADRVEQQVQRIASRWRAAPSIAVVPTAEDLPVDAPDDARGLFMDGRVWVVADQPAHAIARTVAHEAVAHHGLREHLGPAWAELMSAMNDGARGNCEHLVDLRHEVRYAYGDDLHPAELADEMAAGIVERGVNLRNGQFEPENPLRKRATAALAHFQREWLYRHVPAGYDEIEGHLLAAQRYLQRGRASALGRWLHRWYPRAMHKPMGASIPPRDLAESARWLKAERDKDFSSAAGSLVLGVLIMLASICSFGWYLLSRFF</sequence>
<evidence type="ECO:0000313" key="2">
    <source>
        <dbReference type="EMBL" id="GHC72579.1"/>
    </source>
</evidence>
<protein>
    <submittedName>
        <fullName evidence="2">Uncharacterized protein</fullName>
    </submittedName>
</protein>
<reference evidence="3" key="1">
    <citation type="journal article" date="2019" name="Int. J. Syst. Evol. Microbiol.">
        <title>The Global Catalogue of Microorganisms (GCM) 10K type strain sequencing project: providing services to taxonomists for standard genome sequencing and annotation.</title>
        <authorList>
            <consortium name="The Broad Institute Genomics Platform"/>
            <consortium name="The Broad Institute Genome Sequencing Center for Infectious Disease"/>
            <person name="Wu L."/>
            <person name="Ma J."/>
        </authorList>
    </citation>
    <scope>NUCLEOTIDE SEQUENCE [LARGE SCALE GENOMIC DNA]</scope>
    <source>
        <strain evidence="3">KCTC 23314</strain>
    </source>
</reference>
<keyword evidence="1" id="KW-0472">Membrane</keyword>
<organism evidence="2 3">
    <name type="scientific">Pseudorhodoferax aquiterrae</name>
    <dbReference type="NCBI Taxonomy" id="747304"/>
    <lineage>
        <taxon>Bacteria</taxon>
        <taxon>Pseudomonadati</taxon>
        <taxon>Pseudomonadota</taxon>
        <taxon>Betaproteobacteria</taxon>
        <taxon>Burkholderiales</taxon>
        <taxon>Comamonadaceae</taxon>
    </lineage>
</organism>